<feature type="region of interest" description="Disordered" evidence="1">
    <location>
        <begin position="66"/>
        <end position="86"/>
    </location>
</feature>
<evidence type="ECO:0000313" key="2">
    <source>
        <dbReference type="EMBL" id="KIW18476.1"/>
    </source>
</evidence>
<feature type="compositionally biased region" description="Acidic residues" evidence="1">
    <location>
        <begin position="306"/>
        <end position="327"/>
    </location>
</feature>
<feature type="compositionally biased region" description="Acidic residues" evidence="1">
    <location>
        <begin position="395"/>
        <end position="407"/>
    </location>
</feature>
<dbReference type="RefSeq" id="XP_016238692.1">
    <property type="nucleotide sequence ID" value="XM_016377122.1"/>
</dbReference>
<name>A0A0D1YT65_9EURO</name>
<gene>
    <name evidence="2" type="ORF">PV08_02764</name>
</gene>
<dbReference type="HOGENOM" id="CLU_669081_0_0_1"/>
<dbReference type="VEuPathDB" id="FungiDB:PV08_02764"/>
<feature type="compositionally biased region" description="Acidic residues" evidence="1">
    <location>
        <begin position="373"/>
        <end position="387"/>
    </location>
</feature>
<evidence type="ECO:0000256" key="1">
    <source>
        <dbReference type="SAM" id="MobiDB-lite"/>
    </source>
</evidence>
<feature type="compositionally biased region" description="Basic and acidic residues" evidence="1">
    <location>
        <begin position="408"/>
        <end position="420"/>
    </location>
</feature>
<accession>A0A0D1YT65</accession>
<proteinExistence type="predicted"/>
<feature type="region of interest" description="Disordered" evidence="1">
    <location>
        <begin position="218"/>
        <end position="451"/>
    </location>
</feature>
<feature type="compositionally biased region" description="Low complexity" evidence="1">
    <location>
        <begin position="246"/>
        <end position="268"/>
    </location>
</feature>
<keyword evidence="3" id="KW-1185">Reference proteome</keyword>
<protein>
    <submittedName>
        <fullName evidence="2">Uncharacterized protein</fullName>
    </submittedName>
</protein>
<reference evidence="2 3" key="1">
    <citation type="submission" date="2015-01" db="EMBL/GenBank/DDBJ databases">
        <title>The Genome Sequence of Exophiala spinifera CBS89968.</title>
        <authorList>
            <consortium name="The Broad Institute Genomics Platform"/>
            <person name="Cuomo C."/>
            <person name="de Hoog S."/>
            <person name="Gorbushina A."/>
            <person name="Stielow B."/>
            <person name="Teixiera M."/>
            <person name="Abouelleil A."/>
            <person name="Chapman S.B."/>
            <person name="Priest M."/>
            <person name="Young S.K."/>
            <person name="Wortman J."/>
            <person name="Nusbaum C."/>
            <person name="Birren B."/>
        </authorList>
    </citation>
    <scope>NUCLEOTIDE SEQUENCE [LARGE SCALE GENOMIC DNA]</scope>
    <source>
        <strain evidence="2 3">CBS 89968</strain>
    </source>
</reference>
<feature type="compositionally biased region" description="Polar residues" evidence="1">
    <location>
        <begin position="228"/>
        <end position="239"/>
    </location>
</feature>
<dbReference type="GeneID" id="27329847"/>
<feature type="compositionally biased region" description="Low complexity" evidence="1">
    <location>
        <begin position="296"/>
        <end position="305"/>
    </location>
</feature>
<dbReference type="Proteomes" id="UP000053328">
    <property type="component" value="Unassembled WGS sequence"/>
</dbReference>
<feature type="compositionally biased region" description="Basic and acidic residues" evidence="1">
    <location>
        <begin position="427"/>
        <end position="440"/>
    </location>
</feature>
<dbReference type="EMBL" id="KN847493">
    <property type="protein sequence ID" value="KIW18476.1"/>
    <property type="molecule type" value="Genomic_DNA"/>
</dbReference>
<dbReference type="AlphaFoldDB" id="A0A0D1YT65"/>
<organism evidence="2 3">
    <name type="scientific">Exophiala spinifera</name>
    <dbReference type="NCBI Taxonomy" id="91928"/>
    <lineage>
        <taxon>Eukaryota</taxon>
        <taxon>Fungi</taxon>
        <taxon>Dikarya</taxon>
        <taxon>Ascomycota</taxon>
        <taxon>Pezizomycotina</taxon>
        <taxon>Eurotiomycetes</taxon>
        <taxon>Chaetothyriomycetidae</taxon>
        <taxon>Chaetothyriales</taxon>
        <taxon>Herpotrichiellaceae</taxon>
        <taxon>Exophiala</taxon>
    </lineage>
</organism>
<sequence length="469" mass="51647">MSSVVLLCAKLVYRVTTSGLSKHQSLDAHLPRASDDSTTTISRDCDAQLEVPGSFPHSISIVESKQLSTSRISENNTEDQISRSGPTTSPLDGLLILIQTLGASVSQPLNIVIDSRIASRCFRSTLTHDHFGHGFQAGGWRWQCSQHHAPPGRQHHPLLPLFSATAGRYISGRHEPLSSGHSTTEVLNQDMILPGTEYTASGLCQDEYQQVQLEYSASGRRRDRGNIQPGNGSEQQNHQQRQDGRTNSTSGANSNNADGPSRSRSAAVTGGGSGSSGGNDDDDEGRDRDGHDPSNPTTSPSYASDSDPDSDPDADTDTDTDTDSDSDSDSHTEGGARLVPHEAFGSGPSIPRRNDSRSALIHPSTPDPGYMIQDEEDDADVDTDTDGSEFRYSDSDSESEGASDDEDNSQRQDHDRHLDYDYDYDYDYDRDRDRDRDRQRSTRPYPHRYRYQDRLGRRMAWDWTGNPQP</sequence>
<evidence type="ECO:0000313" key="3">
    <source>
        <dbReference type="Proteomes" id="UP000053328"/>
    </source>
</evidence>